<feature type="compositionally biased region" description="Basic and acidic residues" evidence="1">
    <location>
        <begin position="24"/>
        <end position="38"/>
    </location>
</feature>
<keyword evidence="3" id="KW-1185">Reference proteome</keyword>
<evidence type="ECO:0000313" key="2">
    <source>
        <dbReference type="EMBL" id="CAI8796538.1"/>
    </source>
</evidence>
<organism evidence="2 3">
    <name type="scientific">Methylocaldum szegediense</name>
    <dbReference type="NCBI Taxonomy" id="73780"/>
    <lineage>
        <taxon>Bacteria</taxon>
        <taxon>Pseudomonadati</taxon>
        <taxon>Pseudomonadota</taxon>
        <taxon>Gammaproteobacteria</taxon>
        <taxon>Methylococcales</taxon>
        <taxon>Methylococcaceae</taxon>
        <taxon>Methylocaldum</taxon>
    </lineage>
</organism>
<name>A0ABM9HZU0_9GAMM</name>
<feature type="compositionally biased region" description="Polar residues" evidence="1">
    <location>
        <begin position="234"/>
        <end position="251"/>
    </location>
</feature>
<sequence>MNHTNEHENTVEGATATVTPTAYLEHDATATTGDDKRAPATVRQARKGARKTAKGEIRSVSPLDLPSDVFEAGLERRKQNRAAILNWIREALVEGTDYGRIHIFNREKCAFAKRGEAERCPINSHWSKPSLFKPGAEKICGMLGVTVHYPNLTAYEQAALSGQPLDTIILRCELRDSHERTVAEGIGARSVQQDSGDLNKALKMAGKSAHIDATLRMAGLSEVFTQDLEDMQLGPTSKLQSPTPSVESNRAQSEELGSEPAPSPETSSRGYRFSSVSLTQIKQLEARIEELGLDRERVLRWIKAASKNKLSAFEDLTPEVYDRLVKKLAEWAKPSASERR</sequence>
<proteinExistence type="predicted"/>
<protein>
    <submittedName>
        <fullName evidence="2">Uncharacterized protein</fullName>
    </submittedName>
</protein>
<evidence type="ECO:0000256" key="1">
    <source>
        <dbReference type="SAM" id="MobiDB-lite"/>
    </source>
</evidence>
<dbReference type="EMBL" id="OX458333">
    <property type="protein sequence ID" value="CAI8796538.1"/>
    <property type="molecule type" value="Genomic_DNA"/>
</dbReference>
<feature type="compositionally biased region" description="Basic and acidic residues" evidence="1">
    <location>
        <begin position="1"/>
        <end position="10"/>
    </location>
</feature>
<dbReference type="RefSeq" id="WP_235726631.1">
    <property type="nucleotide sequence ID" value="NZ_OX458333.1"/>
</dbReference>
<feature type="region of interest" description="Disordered" evidence="1">
    <location>
        <begin position="234"/>
        <end position="271"/>
    </location>
</feature>
<accession>A0ABM9HZU0</accession>
<gene>
    <name evidence="2" type="ORF">MSZNOR_1504</name>
</gene>
<evidence type="ECO:0000313" key="3">
    <source>
        <dbReference type="Proteomes" id="UP001162030"/>
    </source>
</evidence>
<reference evidence="2 3" key="1">
    <citation type="submission" date="2023-03" db="EMBL/GenBank/DDBJ databases">
        <authorList>
            <person name="Pearce D."/>
        </authorList>
    </citation>
    <scope>NUCLEOTIDE SEQUENCE [LARGE SCALE GENOMIC DNA]</scope>
    <source>
        <strain evidence="2">Msz</strain>
    </source>
</reference>
<feature type="region of interest" description="Disordered" evidence="1">
    <location>
        <begin position="1"/>
        <end position="55"/>
    </location>
</feature>
<dbReference type="Proteomes" id="UP001162030">
    <property type="component" value="Chromosome"/>
</dbReference>